<proteinExistence type="predicted"/>
<dbReference type="GO" id="GO:0003676">
    <property type="term" value="F:nucleic acid binding"/>
    <property type="evidence" value="ECO:0007669"/>
    <property type="project" value="InterPro"/>
</dbReference>
<gene>
    <name evidence="3" type="ORF">G5575_02210</name>
</gene>
<evidence type="ECO:0000256" key="1">
    <source>
        <dbReference type="SAM" id="MobiDB-lite"/>
    </source>
</evidence>
<protein>
    <recommendedName>
        <fullName evidence="2">OB domain-containing protein</fullName>
    </recommendedName>
</protein>
<evidence type="ECO:0000313" key="3">
    <source>
        <dbReference type="EMBL" id="NGP16658.1"/>
    </source>
</evidence>
<dbReference type="AlphaFoldDB" id="A0A6M1SHJ5"/>
<evidence type="ECO:0000313" key="4">
    <source>
        <dbReference type="Proteomes" id="UP000474802"/>
    </source>
</evidence>
<dbReference type="CDD" id="cd04485">
    <property type="entry name" value="DnaE_OBF"/>
    <property type="match status" value="1"/>
</dbReference>
<dbReference type="EMBL" id="JAALFG010000001">
    <property type="protein sequence ID" value="NGP16658.1"/>
    <property type="molecule type" value="Genomic_DNA"/>
</dbReference>
<keyword evidence="4" id="KW-1185">Reference proteome</keyword>
<dbReference type="InterPro" id="IPR004365">
    <property type="entry name" value="NA-bd_OB_tRNA"/>
</dbReference>
<reference evidence="3 4" key="2">
    <citation type="submission" date="2020-03" db="EMBL/GenBank/DDBJ databases">
        <title>Devosia chinhatensis sp. nov., isolated from a hexachlorocyclohexane (HCH) dump site in India.</title>
        <authorList>
            <person name="Kumar M."/>
            <person name="Lal R."/>
        </authorList>
    </citation>
    <scope>NUCLEOTIDE SEQUENCE [LARGE SCALE GENOMIC DNA]</scope>
    <source>
        <strain evidence="3 4">H239</strain>
    </source>
</reference>
<dbReference type="Proteomes" id="UP000474802">
    <property type="component" value="Unassembled WGS sequence"/>
</dbReference>
<accession>A0A6M1SHJ5</accession>
<feature type="region of interest" description="Disordered" evidence="1">
    <location>
        <begin position="124"/>
        <end position="145"/>
    </location>
</feature>
<evidence type="ECO:0000259" key="2">
    <source>
        <dbReference type="Pfam" id="PF01336"/>
    </source>
</evidence>
<organism evidence="3 4">
    <name type="scientific">Devosia aurantiaca</name>
    <dbReference type="NCBI Taxonomy" id="2714858"/>
    <lineage>
        <taxon>Bacteria</taxon>
        <taxon>Pseudomonadati</taxon>
        <taxon>Pseudomonadota</taxon>
        <taxon>Alphaproteobacteria</taxon>
        <taxon>Hyphomicrobiales</taxon>
        <taxon>Devosiaceae</taxon>
        <taxon>Devosia</taxon>
    </lineage>
</organism>
<comment type="caution">
    <text evidence="3">The sequence shown here is derived from an EMBL/GenBank/DDBJ whole genome shotgun (WGS) entry which is preliminary data.</text>
</comment>
<dbReference type="Pfam" id="PF01336">
    <property type="entry name" value="tRNA_anti-codon"/>
    <property type="match status" value="1"/>
</dbReference>
<sequence>MQFLRPMLMERGTTRSENLPSVSVDVRIEVAGLVLVRQRPGTASGVIFVTLEDETGVANIVVWPKLFADDRLRKILLSSRMLAVRGKVQSGHGVIHVIAEELEDLTPQLLDLSHGKDIGDHILARADEGKSGPDRPESRNRDALREIEQARRRAYAALPGDGISTSRRSPDKC</sequence>
<reference evidence="3 4" key="1">
    <citation type="submission" date="2020-02" db="EMBL/GenBank/DDBJ databases">
        <authorList>
            <person name="Khan S.A."/>
            <person name="Jeon C.O."/>
            <person name="Chun B.H."/>
        </authorList>
    </citation>
    <scope>NUCLEOTIDE SEQUENCE [LARGE SCALE GENOMIC DNA]</scope>
    <source>
        <strain evidence="3 4">H239</strain>
    </source>
</reference>
<feature type="domain" description="OB" evidence="2">
    <location>
        <begin position="29"/>
        <end position="105"/>
    </location>
</feature>
<dbReference type="RefSeq" id="WP_164532903.1">
    <property type="nucleotide sequence ID" value="NZ_JAALFG010000001.1"/>
</dbReference>
<name>A0A6M1SHJ5_9HYPH</name>